<dbReference type="PANTHER" id="PTHR13349:SF2">
    <property type="entry name" value="TRANSLATION MACHINERY-ASSOCIATED PROTEIN 16"/>
    <property type="match status" value="1"/>
</dbReference>
<dbReference type="PANTHER" id="PTHR13349">
    <property type="entry name" value="TRANSLATION MACHINERY-ASSOCIATED PROTEIN 16"/>
    <property type="match status" value="1"/>
</dbReference>
<gene>
    <name evidence="2" type="ORF">FN846DRAFT_945932</name>
</gene>
<name>A0A5J5EZ79_9PEZI</name>
<protein>
    <submittedName>
        <fullName evidence="2">Translation machinery-associated protein 16</fullName>
    </submittedName>
</protein>
<comment type="similarity">
    <text evidence="1">Belongs to the TMA16 family.</text>
</comment>
<dbReference type="InterPro" id="IPR038356">
    <property type="entry name" value="Tma16_sf"/>
</dbReference>
<dbReference type="InterPro" id="IPR021346">
    <property type="entry name" value="Tma16"/>
</dbReference>
<accession>A0A5J5EZ79</accession>
<dbReference type="InParanoid" id="A0A5J5EZ79"/>
<proteinExistence type="inferred from homology"/>
<dbReference type="FunCoup" id="A0A5J5EZ79">
    <property type="interactions" value="330"/>
</dbReference>
<comment type="caution">
    <text evidence="2">The sequence shown here is derived from an EMBL/GenBank/DDBJ whole genome shotgun (WGS) entry which is preliminary data.</text>
</comment>
<reference evidence="2 3" key="1">
    <citation type="submission" date="2019-09" db="EMBL/GenBank/DDBJ databases">
        <title>Draft genome of the ectomycorrhizal ascomycete Sphaerosporella brunnea.</title>
        <authorList>
            <consortium name="DOE Joint Genome Institute"/>
            <person name="Benucci G.M."/>
            <person name="Marozzi G."/>
            <person name="Antonielli L."/>
            <person name="Sanchez S."/>
            <person name="Marco P."/>
            <person name="Wang X."/>
            <person name="Falini L.B."/>
            <person name="Barry K."/>
            <person name="Haridas S."/>
            <person name="Lipzen A."/>
            <person name="Labutti K."/>
            <person name="Grigoriev I.V."/>
            <person name="Murat C."/>
            <person name="Martin F."/>
            <person name="Albertini E."/>
            <person name="Donnini D."/>
            <person name="Bonito G."/>
        </authorList>
    </citation>
    <scope>NUCLEOTIDE SEQUENCE [LARGE SCALE GENOMIC DNA]</scope>
    <source>
        <strain evidence="2 3">Sb_GMNB300</strain>
    </source>
</reference>
<dbReference type="AlphaFoldDB" id="A0A5J5EZ79"/>
<evidence type="ECO:0000256" key="1">
    <source>
        <dbReference type="ARBA" id="ARBA00034127"/>
    </source>
</evidence>
<evidence type="ECO:0000313" key="3">
    <source>
        <dbReference type="Proteomes" id="UP000326924"/>
    </source>
</evidence>
<dbReference type="Gene3D" id="1.20.1440.170">
    <property type="entry name" value="Translation machinery-associated protein 16-like"/>
    <property type="match status" value="1"/>
</dbReference>
<evidence type="ECO:0000313" key="2">
    <source>
        <dbReference type="EMBL" id="KAA8908106.1"/>
    </source>
</evidence>
<dbReference type="EMBL" id="VXIS01000071">
    <property type="protein sequence ID" value="KAA8908106.1"/>
    <property type="molecule type" value="Genomic_DNA"/>
</dbReference>
<dbReference type="OrthoDB" id="270284at2759"/>
<dbReference type="Pfam" id="PF11176">
    <property type="entry name" value="Tma16"/>
    <property type="match status" value="1"/>
</dbReference>
<organism evidence="2 3">
    <name type="scientific">Sphaerosporella brunnea</name>
    <dbReference type="NCBI Taxonomy" id="1250544"/>
    <lineage>
        <taxon>Eukaryota</taxon>
        <taxon>Fungi</taxon>
        <taxon>Dikarya</taxon>
        <taxon>Ascomycota</taxon>
        <taxon>Pezizomycotina</taxon>
        <taxon>Pezizomycetes</taxon>
        <taxon>Pezizales</taxon>
        <taxon>Pyronemataceae</taxon>
        <taxon>Sphaerosporella</taxon>
    </lineage>
</organism>
<sequence>MPKIALRKVEKKIRKKRGAVNNLGDREAARYNRAALREQKLKTASKLRTGLKENEMIRTGYFKVATKDATVALDLAQIRELIERWVHRDDEELARFEAERRPGRPPVAKHLELKNKVEKELDEFRTGFYMPDLQDYENILNLQRWDGKLGSLAQVKFTRVSQEDPPVPVDKMEI</sequence>
<dbReference type="Proteomes" id="UP000326924">
    <property type="component" value="Unassembled WGS sequence"/>
</dbReference>
<keyword evidence="3" id="KW-1185">Reference proteome</keyword>
<dbReference type="GO" id="GO:0005634">
    <property type="term" value="C:nucleus"/>
    <property type="evidence" value="ECO:0007669"/>
    <property type="project" value="TreeGrafter"/>
</dbReference>